<feature type="compositionally biased region" description="Basic and acidic residues" evidence="2">
    <location>
        <begin position="84"/>
        <end position="93"/>
    </location>
</feature>
<dbReference type="GO" id="GO:0046332">
    <property type="term" value="F:SMAD binding"/>
    <property type="evidence" value="ECO:0007669"/>
    <property type="project" value="InterPro"/>
</dbReference>
<evidence type="ECO:0000256" key="2">
    <source>
        <dbReference type="SAM" id="MobiDB-lite"/>
    </source>
</evidence>
<dbReference type="InterPro" id="IPR003380">
    <property type="entry name" value="SKI/SNO/DAC"/>
</dbReference>
<gene>
    <name evidence="4" type="ORF">LSTR_LSTR004718</name>
</gene>
<evidence type="ECO:0000256" key="1">
    <source>
        <dbReference type="ARBA" id="ARBA00009513"/>
    </source>
</evidence>
<dbReference type="SMART" id="SM01046">
    <property type="entry name" value="c-SKI_SMAD_bind"/>
    <property type="match status" value="1"/>
</dbReference>
<sequence length="348" mass="37945">MEGLAGGQPPQQTQPYSPHLKKVLKTYRLSAVKSLQGPNTVLAAGSAAAAAADYSSAAAEPPQPAPPAAATSPRLQLPILTTPDRSRGERAETELEGERISCFEVGGERRLCLPQILNIVLGDFSLAQINQVCDELQIYCSRCTPEQLEELKVSGILPLTAPSCGLITKTDAERLCSALLHRPIAAPPAAAVAVAAKAAGVAFDVYHECFGKCRGLCVPELYTDSTASCIQCQECHGLFSPQRFVCHAHRPHENRTCHWGFDSSNWRAYLLLCQDQADLEHLATLLDRFKLHSFTSTGNKRKQVSRPKIISETNIGELVSVWFCYVSGVSPALRYDRNPNDMTESRMI</sequence>
<reference evidence="4 5" key="1">
    <citation type="journal article" date="2017" name="Gigascience">
        <title>Genome sequence of the small brown planthopper, Laodelphax striatellus.</title>
        <authorList>
            <person name="Zhu J."/>
            <person name="Jiang F."/>
            <person name="Wang X."/>
            <person name="Yang P."/>
            <person name="Bao Y."/>
            <person name="Zhao W."/>
            <person name="Wang W."/>
            <person name="Lu H."/>
            <person name="Wang Q."/>
            <person name="Cui N."/>
            <person name="Li J."/>
            <person name="Chen X."/>
            <person name="Luo L."/>
            <person name="Yu J."/>
            <person name="Kang L."/>
            <person name="Cui F."/>
        </authorList>
    </citation>
    <scope>NUCLEOTIDE SEQUENCE [LARGE SCALE GENOMIC DNA]</scope>
    <source>
        <strain evidence="4">Lst14</strain>
    </source>
</reference>
<dbReference type="InterPro" id="IPR014890">
    <property type="entry name" value="c-SKI_SMAD4-bd_dom"/>
</dbReference>
<dbReference type="Proteomes" id="UP000291343">
    <property type="component" value="Unassembled WGS sequence"/>
</dbReference>
<dbReference type="GO" id="GO:0000981">
    <property type="term" value="F:DNA-binding transcription factor activity, RNA polymerase II-specific"/>
    <property type="evidence" value="ECO:0007669"/>
    <property type="project" value="TreeGrafter"/>
</dbReference>
<keyword evidence="5" id="KW-1185">Reference proteome</keyword>
<dbReference type="GO" id="GO:0005737">
    <property type="term" value="C:cytoplasm"/>
    <property type="evidence" value="ECO:0007669"/>
    <property type="project" value="TreeGrafter"/>
</dbReference>
<dbReference type="PANTHER" id="PTHR10005:SF25">
    <property type="entry name" value="SNO ONCOGENE, ISOFORM B"/>
    <property type="match status" value="1"/>
</dbReference>
<dbReference type="AlphaFoldDB" id="A0A482WVG2"/>
<dbReference type="Gene3D" id="3.10.390.10">
    <property type="entry name" value="SAND domain-like"/>
    <property type="match status" value="1"/>
</dbReference>
<dbReference type="Pfam" id="PF08782">
    <property type="entry name" value="c-SKI_SMAD_bind"/>
    <property type="match status" value="1"/>
</dbReference>
<dbReference type="InterPro" id="IPR010919">
    <property type="entry name" value="SAND-like_dom_sf"/>
</dbReference>
<dbReference type="InParanoid" id="A0A482WVG2"/>
<dbReference type="SUPFAM" id="SSF46955">
    <property type="entry name" value="Putative DNA-binding domain"/>
    <property type="match status" value="1"/>
</dbReference>
<dbReference type="GO" id="GO:0005667">
    <property type="term" value="C:transcription regulator complex"/>
    <property type="evidence" value="ECO:0007669"/>
    <property type="project" value="TreeGrafter"/>
</dbReference>
<feature type="domain" description="c-SKI SMAD4-binding" evidence="3">
    <location>
        <begin position="202"/>
        <end position="294"/>
    </location>
</feature>
<dbReference type="Gene3D" id="3.10.260.20">
    <property type="entry name" value="Ski"/>
    <property type="match status" value="1"/>
</dbReference>
<dbReference type="PANTHER" id="PTHR10005">
    <property type="entry name" value="SKI ONCOGENE-RELATED"/>
    <property type="match status" value="1"/>
</dbReference>
<evidence type="ECO:0000313" key="4">
    <source>
        <dbReference type="EMBL" id="RZF37030.1"/>
    </source>
</evidence>
<protein>
    <recommendedName>
        <fullName evidence="3">c-SKI SMAD4-binding domain-containing protein</fullName>
    </recommendedName>
</protein>
<proteinExistence type="inferred from homology"/>
<organism evidence="4 5">
    <name type="scientific">Laodelphax striatellus</name>
    <name type="common">Small brown planthopper</name>
    <name type="synonym">Delphax striatella</name>
    <dbReference type="NCBI Taxonomy" id="195883"/>
    <lineage>
        <taxon>Eukaryota</taxon>
        <taxon>Metazoa</taxon>
        <taxon>Ecdysozoa</taxon>
        <taxon>Arthropoda</taxon>
        <taxon>Hexapoda</taxon>
        <taxon>Insecta</taxon>
        <taxon>Pterygota</taxon>
        <taxon>Neoptera</taxon>
        <taxon>Paraneoptera</taxon>
        <taxon>Hemiptera</taxon>
        <taxon>Auchenorrhyncha</taxon>
        <taxon>Fulgoroidea</taxon>
        <taxon>Delphacidae</taxon>
        <taxon>Criomorphinae</taxon>
        <taxon>Laodelphax</taxon>
    </lineage>
</organism>
<dbReference type="EMBL" id="QKKF02025464">
    <property type="protein sequence ID" value="RZF37030.1"/>
    <property type="molecule type" value="Genomic_DNA"/>
</dbReference>
<dbReference type="Pfam" id="PF02437">
    <property type="entry name" value="Ski_Sno_DHD"/>
    <property type="match status" value="1"/>
</dbReference>
<evidence type="ECO:0000313" key="5">
    <source>
        <dbReference type="Proteomes" id="UP000291343"/>
    </source>
</evidence>
<dbReference type="CDD" id="cd21079">
    <property type="entry name" value="DHD_Ski_Sno"/>
    <property type="match status" value="1"/>
</dbReference>
<dbReference type="InterPro" id="IPR037000">
    <property type="entry name" value="Ski_DNA-bd_sf"/>
</dbReference>
<evidence type="ECO:0000259" key="3">
    <source>
        <dbReference type="SMART" id="SM01046"/>
    </source>
</evidence>
<dbReference type="STRING" id="195883.A0A482WVG2"/>
<dbReference type="GO" id="GO:0030514">
    <property type="term" value="P:negative regulation of BMP signaling pathway"/>
    <property type="evidence" value="ECO:0007669"/>
    <property type="project" value="TreeGrafter"/>
</dbReference>
<dbReference type="OrthoDB" id="3938623at2759"/>
<accession>A0A482WVG2</accession>
<dbReference type="GO" id="GO:0005634">
    <property type="term" value="C:nucleus"/>
    <property type="evidence" value="ECO:0007669"/>
    <property type="project" value="TreeGrafter"/>
</dbReference>
<dbReference type="FunFam" id="3.10.260.20:FF:000002">
    <property type="entry name" value="SKI-like oncogene a"/>
    <property type="match status" value="1"/>
</dbReference>
<dbReference type="SUPFAM" id="SSF63763">
    <property type="entry name" value="SAND domain-like"/>
    <property type="match status" value="1"/>
</dbReference>
<comment type="caution">
    <text evidence="4">The sequence shown here is derived from an EMBL/GenBank/DDBJ whole genome shotgun (WGS) entry which is preliminary data.</text>
</comment>
<dbReference type="InterPro" id="IPR009061">
    <property type="entry name" value="DNA-bd_dom_put_sf"/>
</dbReference>
<feature type="region of interest" description="Disordered" evidence="2">
    <location>
        <begin position="53"/>
        <end position="93"/>
    </location>
</feature>
<dbReference type="GO" id="GO:0000978">
    <property type="term" value="F:RNA polymerase II cis-regulatory region sequence-specific DNA binding"/>
    <property type="evidence" value="ECO:0007669"/>
    <property type="project" value="TreeGrafter"/>
</dbReference>
<name>A0A482WVG2_LAOST</name>
<dbReference type="SMR" id="A0A482WVG2"/>
<comment type="similarity">
    <text evidence="1">Belongs to the SKI family.</text>
</comment>
<dbReference type="InterPro" id="IPR023216">
    <property type="entry name" value="Tscrpt_reg_SKI_SnoN"/>
</dbReference>